<dbReference type="OrthoDB" id="8197232at2759"/>
<dbReference type="AlphaFoldDB" id="A0A6L2QFA4"/>
<reference evidence="3" key="1">
    <citation type="submission" date="2020-01" db="EMBL/GenBank/DDBJ databases">
        <title>Draft genome sequence of the Termite Coptotermes fromosanus.</title>
        <authorList>
            <person name="Itakura S."/>
            <person name="Yosikawa Y."/>
            <person name="Umezawa K."/>
        </authorList>
    </citation>
    <scope>NUCLEOTIDE SEQUENCE [LARGE SCALE GENOMIC DNA]</scope>
</reference>
<dbReference type="Proteomes" id="UP000502823">
    <property type="component" value="Unassembled WGS sequence"/>
</dbReference>
<evidence type="ECO:0000259" key="1">
    <source>
        <dbReference type="PROSITE" id="PS50878"/>
    </source>
</evidence>
<dbReference type="Pfam" id="PF00078">
    <property type="entry name" value="RVT_1"/>
    <property type="match status" value="1"/>
</dbReference>
<evidence type="ECO:0000313" key="3">
    <source>
        <dbReference type="Proteomes" id="UP000502823"/>
    </source>
</evidence>
<dbReference type="PROSITE" id="PS50878">
    <property type="entry name" value="RT_POL"/>
    <property type="match status" value="1"/>
</dbReference>
<accession>A0A6L2QFA4</accession>
<dbReference type="InParanoid" id="A0A6L2QFA4"/>
<dbReference type="InterPro" id="IPR043502">
    <property type="entry name" value="DNA/RNA_pol_sf"/>
</dbReference>
<name>A0A6L2QFA4_COPFO</name>
<feature type="domain" description="Reverse transcriptase" evidence="1">
    <location>
        <begin position="14"/>
        <end position="136"/>
    </location>
</feature>
<protein>
    <recommendedName>
        <fullName evidence="1">Reverse transcriptase domain-containing protein</fullName>
    </recommendedName>
</protein>
<dbReference type="SUPFAM" id="SSF56672">
    <property type="entry name" value="DNA/RNA polymerases"/>
    <property type="match status" value="1"/>
</dbReference>
<evidence type="ECO:0000313" key="2">
    <source>
        <dbReference type="EMBL" id="GFG40997.1"/>
    </source>
</evidence>
<comment type="caution">
    <text evidence="2">The sequence shown here is derived from an EMBL/GenBank/DDBJ whole genome shotgun (WGS) entry which is preliminary data.</text>
</comment>
<sequence>MPYIISPLTYICNTSSAQGIFPDRLKFAMVKPILKNGDKCHSSNYRPISLLSSFSKVFERLIYNRLYEHISINNILDINQYGFQPNSSTEKLSFELTDEILKSMTNKHLVGGIFCDLKKAFDCVSHDILIKKTGIQ</sequence>
<organism evidence="2 3">
    <name type="scientific">Coptotermes formosanus</name>
    <name type="common">Formosan subterranean termite</name>
    <dbReference type="NCBI Taxonomy" id="36987"/>
    <lineage>
        <taxon>Eukaryota</taxon>
        <taxon>Metazoa</taxon>
        <taxon>Ecdysozoa</taxon>
        <taxon>Arthropoda</taxon>
        <taxon>Hexapoda</taxon>
        <taxon>Insecta</taxon>
        <taxon>Pterygota</taxon>
        <taxon>Neoptera</taxon>
        <taxon>Polyneoptera</taxon>
        <taxon>Dictyoptera</taxon>
        <taxon>Blattodea</taxon>
        <taxon>Blattoidea</taxon>
        <taxon>Termitoidae</taxon>
        <taxon>Rhinotermitidae</taxon>
        <taxon>Coptotermes</taxon>
    </lineage>
</organism>
<gene>
    <name evidence="2" type="ORF">Cfor_12593</name>
</gene>
<keyword evidence="3" id="KW-1185">Reference proteome</keyword>
<dbReference type="EMBL" id="BLKM01003048">
    <property type="protein sequence ID" value="GFG40997.1"/>
    <property type="molecule type" value="Genomic_DNA"/>
</dbReference>
<dbReference type="InterPro" id="IPR000477">
    <property type="entry name" value="RT_dom"/>
</dbReference>
<dbReference type="PANTHER" id="PTHR19446">
    <property type="entry name" value="REVERSE TRANSCRIPTASES"/>
    <property type="match status" value="1"/>
</dbReference>
<proteinExistence type="predicted"/>
<dbReference type="GO" id="GO:0071897">
    <property type="term" value="P:DNA biosynthetic process"/>
    <property type="evidence" value="ECO:0007669"/>
    <property type="project" value="UniProtKB-ARBA"/>
</dbReference>